<evidence type="ECO:0000256" key="2">
    <source>
        <dbReference type="ARBA" id="ARBA00004429"/>
    </source>
</evidence>
<evidence type="ECO:0000256" key="13">
    <source>
        <dbReference type="ARBA" id="ARBA00023012"/>
    </source>
</evidence>
<dbReference type="Pfam" id="PF02518">
    <property type="entry name" value="HATPase_c"/>
    <property type="match status" value="1"/>
</dbReference>
<dbReference type="Gene3D" id="1.10.287.130">
    <property type="match status" value="1"/>
</dbReference>
<evidence type="ECO:0000259" key="17">
    <source>
        <dbReference type="PROSITE" id="PS50885"/>
    </source>
</evidence>
<evidence type="ECO:0000256" key="4">
    <source>
        <dbReference type="ARBA" id="ARBA00022475"/>
    </source>
</evidence>
<dbReference type="InterPro" id="IPR050980">
    <property type="entry name" value="2C_sensor_his_kinase"/>
</dbReference>
<evidence type="ECO:0000256" key="14">
    <source>
        <dbReference type="ARBA" id="ARBA00023136"/>
    </source>
</evidence>
<keyword evidence="7" id="KW-0808">Transferase</keyword>
<dbReference type="PROSITE" id="PS50109">
    <property type="entry name" value="HIS_KIN"/>
    <property type="match status" value="1"/>
</dbReference>
<dbReference type="CDD" id="cd06225">
    <property type="entry name" value="HAMP"/>
    <property type="match status" value="1"/>
</dbReference>
<gene>
    <name evidence="18" type="ORF">SAMN05192580_3150</name>
</gene>
<dbReference type="CDD" id="cd00082">
    <property type="entry name" value="HisKA"/>
    <property type="match status" value="1"/>
</dbReference>
<keyword evidence="19" id="KW-1185">Reference proteome</keyword>
<reference evidence="18 19" key="1">
    <citation type="submission" date="2016-10" db="EMBL/GenBank/DDBJ databases">
        <authorList>
            <person name="de Groot N.N."/>
        </authorList>
    </citation>
    <scope>NUCLEOTIDE SEQUENCE [LARGE SCALE GENOMIC DNA]</scope>
    <source>
        <strain evidence="18 19">S5-249</strain>
    </source>
</reference>
<evidence type="ECO:0000256" key="10">
    <source>
        <dbReference type="ARBA" id="ARBA00022777"/>
    </source>
</evidence>
<dbReference type="AlphaFoldDB" id="A0A1I6LR27"/>
<evidence type="ECO:0000256" key="5">
    <source>
        <dbReference type="ARBA" id="ARBA00022519"/>
    </source>
</evidence>
<accession>A0A1I6LR27</accession>
<keyword evidence="4" id="KW-1003">Cell membrane</keyword>
<dbReference type="EMBL" id="FOZG01000002">
    <property type="protein sequence ID" value="SFS05868.1"/>
    <property type="molecule type" value="Genomic_DNA"/>
</dbReference>
<evidence type="ECO:0000256" key="12">
    <source>
        <dbReference type="ARBA" id="ARBA00022989"/>
    </source>
</evidence>
<dbReference type="PANTHER" id="PTHR44936:SF5">
    <property type="entry name" value="SENSOR HISTIDINE KINASE ENVZ"/>
    <property type="match status" value="1"/>
</dbReference>
<dbReference type="PROSITE" id="PS50885">
    <property type="entry name" value="HAMP"/>
    <property type="match status" value="1"/>
</dbReference>
<dbReference type="Proteomes" id="UP000198824">
    <property type="component" value="Unassembled WGS sequence"/>
</dbReference>
<feature type="domain" description="HAMP" evidence="17">
    <location>
        <begin position="186"/>
        <end position="237"/>
    </location>
</feature>
<evidence type="ECO:0000256" key="7">
    <source>
        <dbReference type="ARBA" id="ARBA00022679"/>
    </source>
</evidence>
<evidence type="ECO:0000256" key="1">
    <source>
        <dbReference type="ARBA" id="ARBA00000085"/>
    </source>
</evidence>
<keyword evidence="12 15" id="KW-1133">Transmembrane helix</keyword>
<dbReference type="SUPFAM" id="SSF55874">
    <property type="entry name" value="ATPase domain of HSP90 chaperone/DNA topoisomerase II/histidine kinase"/>
    <property type="match status" value="1"/>
</dbReference>
<dbReference type="InterPro" id="IPR003594">
    <property type="entry name" value="HATPase_dom"/>
</dbReference>
<keyword evidence="6" id="KW-0597">Phosphoprotein</keyword>
<dbReference type="SMART" id="SM00388">
    <property type="entry name" value="HisKA"/>
    <property type="match status" value="1"/>
</dbReference>
<dbReference type="GO" id="GO:0000155">
    <property type="term" value="F:phosphorelay sensor kinase activity"/>
    <property type="evidence" value="ECO:0007669"/>
    <property type="project" value="InterPro"/>
</dbReference>
<organism evidence="18 19">
    <name type="scientific">Sphingomonas jatrophae</name>
    <dbReference type="NCBI Taxonomy" id="1166337"/>
    <lineage>
        <taxon>Bacteria</taxon>
        <taxon>Pseudomonadati</taxon>
        <taxon>Pseudomonadota</taxon>
        <taxon>Alphaproteobacteria</taxon>
        <taxon>Sphingomonadales</taxon>
        <taxon>Sphingomonadaceae</taxon>
        <taxon>Sphingomonas</taxon>
    </lineage>
</organism>
<dbReference type="InterPro" id="IPR005467">
    <property type="entry name" value="His_kinase_dom"/>
</dbReference>
<keyword evidence="11" id="KW-0067">ATP-binding</keyword>
<keyword evidence="5" id="KW-0997">Cell inner membrane</keyword>
<dbReference type="GO" id="GO:0005886">
    <property type="term" value="C:plasma membrane"/>
    <property type="evidence" value="ECO:0007669"/>
    <property type="project" value="UniProtKB-SubCell"/>
</dbReference>
<keyword evidence="10 18" id="KW-0418">Kinase</keyword>
<dbReference type="PANTHER" id="PTHR44936">
    <property type="entry name" value="SENSOR PROTEIN CREC"/>
    <property type="match status" value="1"/>
</dbReference>
<protein>
    <recommendedName>
        <fullName evidence="3">histidine kinase</fullName>
        <ecNumber evidence="3">2.7.13.3</ecNumber>
    </recommendedName>
</protein>
<evidence type="ECO:0000313" key="19">
    <source>
        <dbReference type="Proteomes" id="UP000198824"/>
    </source>
</evidence>
<feature type="domain" description="Histidine kinase" evidence="16">
    <location>
        <begin position="245"/>
        <end position="443"/>
    </location>
</feature>
<dbReference type="SMART" id="SM00304">
    <property type="entry name" value="HAMP"/>
    <property type="match status" value="1"/>
</dbReference>
<sequence length="443" mass="49102">MTENGPLGRLLHGHLGLLGRILAILLLTVVIEFGVSTVLYERASGTLVREDEARRLAEHLVIARKLVAERPWRERPDMADELTTGRYLVHWQPTRPPAPRIAPELEEMRRQILAWEPELARSNLTLRLASPGRDSTVMGELALPDASWLHFATRQKVLRWDLALGRIAQALVPAFALLLVGGLLIRRTLSPLRRLAHATETVGLGQQVSMPEAGTEEVRHLIRAFNTMQRRIHRLIEDRTQALAAVGHDLRTPISRLRLRLESLGDEAAERTLGPDIDEMEEMVSSLLAFLAGEDDPEPAVLTDLAVLAATCADDYADAGREVDYVGPDNLDHRLRRSAIKRALTNLVDNALRHGSRATIRLDVGADEVRLAVEDDGPGIPAERLTEVVRPFVRLNEARARDTKGLGLGLAIVQRAARRESGALRLSNRPNGGLRAEIILPRT</sequence>
<keyword evidence="9" id="KW-0547">Nucleotide-binding</keyword>
<dbReference type="InterPro" id="IPR003661">
    <property type="entry name" value="HisK_dim/P_dom"/>
</dbReference>
<dbReference type="RefSeq" id="WP_242653501.1">
    <property type="nucleotide sequence ID" value="NZ_FOZG01000002.1"/>
</dbReference>
<evidence type="ECO:0000256" key="9">
    <source>
        <dbReference type="ARBA" id="ARBA00022741"/>
    </source>
</evidence>
<dbReference type="InterPro" id="IPR036097">
    <property type="entry name" value="HisK_dim/P_sf"/>
</dbReference>
<dbReference type="InterPro" id="IPR004358">
    <property type="entry name" value="Sig_transdc_His_kin-like_C"/>
</dbReference>
<evidence type="ECO:0000256" key="6">
    <source>
        <dbReference type="ARBA" id="ARBA00022553"/>
    </source>
</evidence>
<evidence type="ECO:0000313" key="18">
    <source>
        <dbReference type="EMBL" id="SFS05868.1"/>
    </source>
</evidence>
<name>A0A1I6LR27_9SPHN</name>
<dbReference type="Gene3D" id="3.30.565.10">
    <property type="entry name" value="Histidine kinase-like ATPase, C-terminal domain"/>
    <property type="match status" value="1"/>
</dbReference>
<dbReference type="SMART" id="SM00387">
    <property type="entry name" value="HATPase_c"/>
    <property type="match status" value="1"/>
</dbReference>
<evidence type="ECO:0000256" key="15">
    <source>
        <dbReference type="SAM" id="Phobius"/>
    </source>
</evidence>
<proteinExistence type="predicted"/>
<dbReference type="InterPro" id="IPR003660">
    <property type="entry name" value="HAMP_dom"/>
</dbReference>
<evidence type="ECO:0000256" key="11">
    <source>
        <dbReference type="ARBA" id="ARBA00022840"/>
    </source>
</evidence>
<comment type="subcellular location">
    <subcellularLocation>
        <location evidence="2">Cell inner membrane</location>
        <topology evidence="2">Multi-pass membrane protein</topology>
    </subcellularLocation>
</comment>
<feature type="transmembrane region" description="Helical" evidence="15">
    <location>
        <begin position="163"/>
        <end position="185"/>
    </location>
</feature>
<dbReference type="PRINTS" id="PR00344">
    <property type="entry name" value="BCTRLSENSOR"/>
</dbReference>
<dbReference type="Pfam" id="PF00672">
    <property type="entry name" value="HAMP"/>
    <property type="match status" value="1"/>
</dbReference>
<evidence type="ECO:0000259" key="16">
    <source>
        <dbReference type="PROSITE" id="PS50109"/>
    </source>
</evidence>
<dbReference type="EC" id="2.7.13.3" evidence="3"/>
<dbReference type="GO" id="GO:0005524">
    <property type="term" value="F:ATP binding"/>
    <property type="evidence" value="ECO:0007669"/>
    <property type="project" value="UniProtKB-KW"/>
</dbReference>
<keyword evidence="8 15" id="KW-0812">Transmembrane</keyword>
<dbReference type="InterPro" id="IPR036890">
    <property type="entry name" value="HATPase_C_sf"/>
</dbReference>
<keyword evidence="13" id="KW-0902">Two-component regulatory system</keyword>
<comment type="catalytic activity">
    <reaction evidence="1">
        <text>ATP + protein L-histidine = ADP + protein N-phospho-L-histidine.</text>
        <dbReference type="EC" id="2.7.13.3"/>
    </reaction>
</comment>
<evidence type="ECO:0000256" key="8">
    <source>
        <dbReference type="ARBA" id="ARBA00022692"/>
    </source>
</evidence>
<keyword evidence="14 15" id="KW-0472">Membrane</keyword>
<evidence type="ECO:0000256" key="3">
    <source>
        <dbReference type="ARBA" id="ARBA00012438"/>
    </source>
</evidence>
<feature type="transmembrane region" description="Helical" evidence="15">
    <location>
        <begin position="20"/>
        <end position="40"/>
    </location>
</feature>
<dbReference type="STRING" id="1166337.SAMN05192580_3150"/>
<dbReference type="SUPFAM" id="SSF47384">
    <property type="entry name" value="Homodimeric domain of signal transducing histidine kinase"/>
    <property type="match status" value="1"/>
</dbReference>